<evidence type="ECO:0000313" key="2">
    <source>
        <dbReference type="EMBL" id="CEM04445.1"/>
    </source>
</evidence>
<feature type="region of interest" description="Disordered" evidence="1">
    <location>
        <begin position="55"/>
        <end position="122"/>
    </location>
</feature>
<evidence type="ECO:0000256" key="1">
    <source>
        <dbReference type="SAM" id="MobiDB-lite"/>
    </source>
</evidence>
<gene>
    <name evidence="2" type="ORF">Vbra_5517</name>
</gene>
<dbReference type="InParanoid" id="A0A0G4F028"/>
<dbReference type="VEuPathDB" id="CryptoDB:Vbra_5517"/>
<protein>
    <submittedName>
        <fullName evidence="2">Uncharacterized protein</fullName>
    </submittedName>
</protein>
<name>A0A0G4F028_VITBC</name>
<evidence type="ECO:0000313" key="3">
    <source>
        <dbReference type="Proteomes" id="UP000041254"/>
    </source>
</evidence>
<feature type="compositionally biased region" description="Polar residues" evidence="1">
    <location>
        <begin position="70"/>
        <end position="94"/>
    </location>
</feature>
<accession>A0A0G4F028</accession>
<dbReference type="Proteomes" id="UP000041254">
    <property type="component" value="Unassembled WGS sequence"/>
</dbReference>
<reference evidence="2 3" key="1">
    <citation type="submission" date="2014-11" db="EMBL/GenBank/DDBJ databases">
        <authorList>
            <person name="Zhu J."/>
            <person name="Qi W."/>
            <person name="Song R."/>
        </authorList>
    </citation>
    <scope>NUCLEOTIDE SEQUENCE [LARGE SCALE GENOMIC DNA]</scope>
</reference>
<organism evidence="2 3">
    <name type="scientific">Vitrella brassicaformis (strain CCMP3155)</name>
    <dbReference type="NCBI Taxonomy" id="1169540"/>
    <lineage>
        <taxon>Eukaryota</taxon>
        <taxon>Sar</taxon>
        <taxon>Alveolata</taxon>
        <taxon>Colpodellida</taxon>
        <taxon>Vitrellaceae</taxon>
        <taxon>Vitrella</taxon>
    </lineage>
</organism>
<dbReference type="AlphaFoldDB" id="A0A0G4F028"/>
<proteinExistence type="predicted"/>
<dbReference type="EMBL" id="CDMY01000351">
    <property type="protein sequence ID" value="CEM04445.1"/>
    <property type="molecule type" value="Genomic_DNA"/>
</dbReference>
<keyword evidence="3" id="KW-1185">Reference proteome</keyword>
<sequence>MSSLKQVVACYDQAGDQKPPAVYQIVLADGEEPSLLSDPVKSVYQEKIEAKKTIKIVMTAPAPRRKRPTKSQPHSTQHQTKPASANPTTHSNQGVFLRGSGHGSRFASSASSELLKPLLETT</sequence>